<comment type="caution">
    <text evidence="3">The sequence shown here is derived from an EMBL/GenBank/DDBJ whole genome shotgun (WGS) entry which is preliminary data.</text>
</comment>
<feature type="domain" description="Glutamine amidotransferase" evidence="2">
    <location>
        <begin position="3"/>
        <end position="183"/>
    </location>
</feature>
<dbReference type="PRINTS" id="PR00099">
    <property type="entry name" value="CPSGATASE"/>
</dbReference>
<dbReference type="InterPro" id="IPR017926">
    <property type="entry name" value="GATASE"/>
</dbReference>
<name>A0A1C0YIU7_9BACL</name>
<evidence type="ECO:0000256" key="1">
    <source>
        <dbReference type="ARBA" id="ARBA00022962"/>
    </source>
</evidence>
<dbReference type="FunFam" id="3.40.50.880:FF:000003">
    <property type="entry name" value="Anthranilate synthase component II"/>
    <property type="match status" value="1"/>
</dbReference>
<gene>
    <name evidence="3" type="ORF">A6M13_11510</name>
</gene>
<dbReference type="EMBL" id="MASJ01000005">
    <property type="protein sequence ID" value="OCS87096.1"/>
    <property type="molecule type" value="Genomic_DNA"/>
</dbReference>
<dbReference type="PANTHER" id="PTHR43418:SF4">
    <property type="entry name" value="MULTIFUNCTIONAL TRYPTOPHAN BIOSYNTHESIS PROTEIN"/>
    <property type="match status" value="1"/>
</dbReference>
<evidence type="ECO:0000259" key="2">
    <source>
        <dbReference type="Pfam" id="PF00117"/>
    </source>
</evidence>
<accession>A0A1C0YIU7</accession>
<dbReference type="InterPro" id="IPR006221">
    <property type="entry name" value="TrpG/PapA_dom"/>
</dbReference>
<dbReference type="Gene3D" id="3.40.50.880">
    <property type="match status" value="1"/>
</dbReference>
<dbReference type="NCBIfam" id="TIGR00566">
    <property type="entry name" value="trpG_papA"/>
    <property type="match status" value="1"/>
</dbReference>
<keyword evidence="4" id="KW-1185">Reference proteome</keyword>
<dbReference type="InterPro" id="IPR050472">
    <property type="entry name" value="Anth_synth/Amidotransfase"/>
</dbReference>
<dbReference type="InterPro" id="IPR029062">
    <property type="entry name" value="Class_I_gatase-like"/>
</dbReference>
<proteinExistence type="predicted"/>
<dbReference type="Proteomes" id="UP000093199">
    <property type="component" value="Unassembled WGS sequence"/>
</dbReference>
<protein>
    <submittedName>
        <fullName evidence="3">Aminodeoxychorismate/anthranilate synthase component II</fullName>
    </submittedName>
</protein>
<keyword evidence="1" id="KW-0315">Glutamine amidotransferase</keyword>
<dbReference type="SUPFAM" id="SSF52317">
    <property type="entry name" value="Class I glutamine amidotransferase-like"/>
    <property type="match status" value="1"/>
</dbReference>
<dbReference type="PROSITE" id="PS51273">
    <property type="entry name" value="GATASE_TYPE_1"/>
    <property type="match status" value="1"/>
</dbReference>
<dbReference type="Pfam" id="PF00117">
    <property type="entry name" value="GATase"/>
    <property type="match status" value="1"/>
</dbReference>
<dbReference type="RefSeq" id="WP_066543890.1">
    <property type="nucleotide sequence ID" value="NZ_MASJ01000005.1"/>
</dbReference>
<dbReference type="GO" id="GO:0005829">
    <property type="term" value="C:cytosol"/>
    <property type="evidence" value="ECO:0007669"/>
    <property type="project" value="TreeGrafter"/>
</dbReference>
<dbReference type="PRINTS" id="PR00096">
    <property type="entry name" value="GATASE"/>
</dbReference>
<dbReference type="CDD" id="cd01743">
    <property type="entry name" value="GATase1_Anthranilate_Synthase"/>
    <property type="match status" value="1"/>
</dbReference>
<evidence type="ECO:0000313" key="4">
    <source>
        <dbReference type="Proteomes" id="UP000093199"/>
    </source>
</evidence>
<evidence type="ECO:0000313" key="3">
    <source>
        <dbReference type="EMBL" id="OCS87096.1"/>
    </source>
</evidence>
<reference evidence="3 4" key="1">
    <citation type="submission" date="2016-07" db="EMBL/GenBank/DDBJ databases">
        <title>Caryophanon tenue genome sequencing.</title>
        <authorList>
            <person name="Verma A."/>
            <person name="Pal Y."/>
            <person name="Krishnamurthi S."/>
        </authorList>
    </citation>
    <scope>NUCLEOTIDE SEQUENCE [LARGE SCALE GENOMIC DNA]</scope>
    <source>
        <strain evidence="3 4">DSM 14152</strain>
    </source>
</reference>
<dbReference type="GO" id="GO:0000162">
    <property type="term" value="P:L-tryptophan biosynthetic process"/>
    <property type="evidence" value="ECO:0007669"/>
    <property type="project" value="TreeGrafter"/>
</dbReference>
<dbReference type="PRINTS" id="PR00097">
    <property type="entry name" value="ANTSNTHASEII"/>
</dbReference>
<sequence>MILLIDNYDSFTFNIVQYLRQLQFDVHVARNDELTIEDIRHLQPEAIVLSPGPGTPDDAGISLEVVQALHTEIPILGICLGQQIIAQAFGATVKKASRPMHGKVSHITHNETGMFAAIPSPTPVARYHSLIVTDLPPSLVATAYSEEGEIQAIQHTTSKMAAVQFHPESILTTHGLQMLENFFNTYCSGGQQ</sequence>
<organism evidence="3 4">
    <name type="scientific">Caryophanon tenue</name>
    <dbReference type="NCBI Taxonomy" id="33978"/>
    <lineage>
        <taxon>Bacteria</taxon>
        <taxon>Bacillati</taxon>
        <taxon>Bacillota</taxon>
        <taxon>Bacilli</taxon>
        <taxon>Bacillales</taxon>
        <taxon>Caryophanaceae</taxon>
        <taxon>Caryophanon</taxon>
    </lineage>
</organism>
<dbReference type="AlphaFoldDB" id="A0A1C0YIU7"/>
<dbReference type="GO" id="GO:0004049">
    <property type="term" value="F:anthranilate synthase activity"/>
    <property type="evidence" value="ECO:0007669"/>
    <property type="project" value="TreeGrafter"/>
</dbReference>
<dbReference type="STRING" id="33978.A6M13_11510"/>
<dbReference type="OrthoDB" id="9807137at2"/>
<dbReference type="PANTHER" id="PTHR43418">
    <property type="entry name" value="MULTIFUNCTIONAL TRYPTOPHAN BIOSYNTHESIS PROTEIN-RELATED"/>
    <property type="match status" value="1"/>
</dbReference>